<evidence type="ECO:0000313" key="1">
    <source>
        <dbReference type="EMBL" id="CAF1110472.1"/>
    </source>
</evidence>
<evidence type="ECO:0000313" key="4">
    <source>
        <dbReference type="EMBL" id="CAF3563906.1"/>
    </source>
</evidence>
<dbReference type="Proteomes" id="UP000663889">
    <property type="component" value="Unassembled WGS sequence"/>
</dbReference>
<dbReference type="Proteomes" id="UP000663864">
    <property type="component" value="Unassembled WGS sequence"/>
</dbReference>
<dbReference type="EMBL" id="CAJOAX010000311">
    <property type="protein sequence ID" value="CAF3563906.1"/>
    <property type="molecule type" value="Genomic_DNA"/>
</dbReference>
<comment type="caution">
    <text evidence="3">The sequence shown here is derived from an EMBL/GenBank/DDBJ whole genome shotgun (WGS) entry which is preliminary data.</text>
</comment>
<name>A0A815D6C1_9BILA</name>
<evidence type="ECO:0000313" key="5">
    <source>
        <dbReference type="EMBL" id="CAF3668541.1"/>
    </source>
</evidence>
<dbReference type="EMBL" id="CAJNOT010000958">
    <property type="protein sequence ID" value="CAF1117134.1"/>
    <property type="molecule type" value="Genomic_DNA"/>
</dbReference>
<protein>
    <submittedName>
        <fullName evidence="3">Uncharacterized protein</fullName>
    </submittedName>
</protein>
<organism evidence="3 6">
    <name type="scientific">Rotaria sordida</name>
    <dbReference type="NCBI Taxonomy" id="392033"/>
    <lineage>
        <taxon>Eukaryota</taxon>
        <taxon>Metazoa</taxon>
        <taxon>Spiralia</taxon>
        <taxon>Gnathifera</taxon>
        <taxon>Rotifera</taxon>
        <taxon>Eurotatoria</taxon>
        <taxon>Bdelloidea</taxon>
        <taxon>Philodinida</taxon>
        <taxon>Philodinidae</taxon>
        <taxon>Rotaria</taxon>
    </lineage>
</organism>
<sequence>MTTIEEILARFIFLFLKHLSIELNNLIIIKNNHQLPKKSILRKSYDKNLSLNQNNSILLTQPTESLTRRKVLFTHVDSFEFDPQIPCRFISLPRREQFYLSTNDQQMQCLCHHHLKTNFKNKSKIEHKR</sequence>
<dbReference type="Proteomes" id="UP000663882">
    <property type="component" value="Unassembled WGS sequence"/>
</dbReference>
<dbReference type="EMBL" id="CAJNOU010002135">
    <property type="protein sequence ID" value="CAF1293571.1"/>
    <property type="molecule type" value="Genomic_DNA"/>
</dbReference>
<evidence type="ECO:0000313" key="2">
    <source>
        <dbReference type="EMBL" id="CAF1117134.1"/>
    </source>
</evidence>
<proteinExistence type="predicted"/>
<dbReference type="Proteomes" id="UP000663823">
    <property type="component" value="Unassembled WGS sequence"/>
</dbReference>
<dbReference type="Proteomes" id="UP000663836">
    <property type="component" value="Unassembled WGS sequence"/>
</dbReference>
<dbReference type="AlphaFoldDB" id="A0A815D6C1"/>
<dbReference type="EMBL" id="CAJNOO010001180">
    <property type="protein sequence ID" value="CAF1110472.1"/>
    <property type="molecule type" value="Genomic_DNA"/>
</dbReference>
<dbReference type="EMBL" id="CAJOBD010000437">
    <property type="protein sequence ID" value="CAF3668541.1"/>
    <property type="molecule type" value="Genomic_DNA"/>
</dbReference>
<evidence type="ECO:0000313" key="6">
    <source>
        <dbReference type="Proteomes" id="UP000663889"/>
    </source>
</evidence>
<accession>A0A815D6C1</accession>
<reference evidence="3" key="1">
    <citation type="submission" date="2021-02" db="EMBL/GenBank/DDBJ databases">
        <authorList>
            <person name="Nowell W R."/>
        </authorList>
    </citation>
    <scope>NUCLEOTIDE SEQUENCE</scope>
</reference>
<dbReference type="OrthoDB" id="9989869at2759"/>
<evidence type="ECO:0000313" key="3">
    <source>
        <dbReference type="EMBL" id="CAF1293571.1"/>
    </source>
</evidence>
<gene>
    <name evidence="5" type="ORF">JBS370_LOCUS7378</name>
    <name evidence="4" type="ORF">OTI717_LOCUS4947</name>
    <name evidence="1" type="ORF">RFH988_LOCUS19807</name>
    <name evidence="3" type="ORF">SEV965_LOCUS25901</name>
    <name evidence="2" type="ORF">ZHD862_LOCUS18431</name>
</gene>